<keyword evidence="1" id="KW-0067">ATP-binding</keyword>
<dbReference type="Pfam" id="PF13671">
    <property type="entry name" value="AAA_33"/>
    <property type="match status" value="1"/>
</dbReference>
<organism evidence="1 2">
    <name type="scientific">Candidatus Avipropionibacterium avicola</name>
    <dbReference type="NCBI Taxonomy" id="2840701"/>
    <lineage>
        <taxon>Bacteria</taxon>
        <taxon>Bacillati</taxon>
        <taxon>Actinomycetota</taxon>
        <taxon>Actinomycetes</taxon>
        <taxon>Propionibacteriales</taxon>
        <taxon>Propionibacteriaceae</taxon>
        <taxon>Propionibacteriaceae incertae sedis</taxon>
        <taxon>Candidatus Avipropionibacterium</taxon>
    </lineage>
</organism>
<dbReference type="SUPFAM" id="SSF52540">
    <property type="entry name" value="P-loop containing nucleoside triphosphate hydrolases"/>
    <property type="match status" value="1"/>
</dbReference>
<evidence type="ECO:0000313" key="2">
    <source>
        <dbReference type="Proteomes" id="UP000886842"/>
    </source>
</evidence>
<keyword evidence="1" id="KW-0547">Nucleotide-binding</keyword>
<evidence type="ECO:0000313" key="1">
    <source>
        <dbReference type="EMBL" id="HIT74473.1"/>
    </source>
</evidence>
<reference evidence="1" key="2">
    <citation type="journal article" date="2021" name="PeerJ">
        <title>Extensive microbial diversity within the chicken gut microbiome revealed by metagenomics and culture.</title>
        <authorList>
            <person name="Gilroy R."/>
            <person name="Ravi A."/>
            <person name="Getino M."/>
            <person name="Pursley I."/>
            <person name="Horton D.L."/>
            <person name="Alikhan N.F."/>
            <person name="Baker D."/>
            <person name="Gharbi K."/>
            <person name="Hall N."/>
            <person name="Watson M."/>
            <person name="Adriaenssens E.M."/>
            <person name="Foster-Nyarko E."/>
            <person name="Jarju S."/>
            <person name="Secka A."/>
            <person name="Antonio M."/>
            <person name="Oren A."/>
            <person name="Chaudhuri R.R."/>
            <person name="La Ragione R."/>
            <person name="Hildebrand F."/>
            <person name="Pallen M.J."/>
        </authorList>
    </citation>
    <scope>NUCLEOTIDE SEQUENCE</scope>
    <source>
        <strain evidence="1">ChiGjej1B1-24693</strain>
    </source>
</reference>
<dbReference type="GO" id="GO:0005524">
    <property type="term" value="F:ATP binding"/>
    <property type="evidence" value="ECO:0007669"/>
    <property type="project" value="UniProtKB-KW"/>
</dbReference>
<reference evidence="1" key="1">
    <citation type="submission" date="2020-10" db="EMBL/GenBank/DDBJ databases">
        <authorList>
            <person name="Gilroy R."/>
        </authorList>
    </citation>
    <scope>NUCLEOTIDE SEQUENCE</scope>
    <source>
        <strain evidence="1">ChiGjej1B1-24693</strain>
    </source>
</reference>
<dbReference type="InterPro" id="IPR027417">
    <property type="entry name" value="P-loop_NTPase"/>
</dbReference>
<proteinExistence type="predicted"/>
<gene>
    <name evidence="1" type="ORF">IAA98_02705</name>
</gene>
<name>A0A9D1GWR6_9ACTN</name>
<dbReference type="Gene3D" id="3.40.50.300">
    <property type="entry name" value="P-loop containing nucleotide triphosphate hydrolases"/>
    <property type="match status" value="1"/>
</dbReference>
<accession>A0A9D1GWR6</accession>
<dbReference type="EMBL" id="DVLP01000076">
    <property type="protein sequence ID" value="HIT74473.1"/>
    <property type="molecule type" value="Genomic_DNA"/>
</dbReference>
<dbReference type="AlphaFoldDB" id="A0A9D1GWR6"/>
<comment type="caution">
    <text evidence="1">The sequence shown here is derived from an EMBL/GenBank/DDBJ whole genome shotgun (WGS) entry which is preliminary data.</text>
</comment>
<dbReference type="Proteomes" id="UP000886842">
    <property type="component" value="Unassembled WGS sequence"/>
</dbReference>
<protein>
    <submittedName>
        <fullName evidence="1">ATP-binding protein</fullName>
    </submittedName>
</protein>
<sequence>MMCGPAGSGKSTVARRFEAEGMVRLSVDAEAWARGWRSMPIPEDVEAGIIAELRARLVASVGEGRDVVVDLSFWSRAMREQWRRFVADLGVAAETVWVSTDRRTALDRIRRRAGQDADDFCLDEDLANQYHDGFEPPTPEEGPLTVIRT</sequence>